<dbReference type="EMBL" id="BMIB01000003">
    <property type="protein sequence ID" value="GGH74064.1"/>
    <property type="molecule type" value="Genomic_DNA"/>
</dbReference>
<dbReference type="Proteomes" id="UP000627292">
    <property type="component" value="Unassembled WGS sequence"/>
</dbReference>
<comment type="caution">
    <text evidence="1">The sequence shown here is derived from an EMBL/GenBank/DDBJ whole genome shotgun (WGS) entry which is preliminary data.</text>
</comment>
<evidence type="ECO:0000313" key="2">
    <source>
        <dbReference type="Proteomes" id="UP000627292"/>
    </source>
</evidence>
<protein>
    <submittedName>
        <fullName evidence="1">Uncharacterized protein</fullName>
    </submittedName>
</protein>
<gene>
    <name evidence="1" type="ORF">GCM10011379_36280</name>
</gene>
<sequence length="183" mass="21008">MKTEKLITGESIDEVCAKIKADLTAEELLTDYHVTIHQEDKSIQLDMDIDLGGGFESGYEITTLTAVLHDTPFRFAIHPQDFLYEIGKLFGIQDVTIGYPDFDKKVIVKTNDEEEVKRLFEDESIRVLYQNLDDYLLSVTENENYQVILEFTIQRGITDPAELQQLYTSFYKVLVQVDSAILI</sequence>
<accession>A0A917J1G4</accession>
<keyword evidence="2" id="KW-1185">Reference proteome</keyword>
<reference evidence="1" key="1">
    <citation type="journal article" date="2014" name="Int. J. Syst. Evol. Microbiol.">
        <title>Complete genome sequence of Corynebacterium casei LMG S-19264T (=DSM 44701T), isolated from a smear-ripened cheese.</title>
        <authorList>
            <consortium name="US DOE Joint Genome Institute (JGI-PGF)"/>
            <person name="Walter F."/>
            <person name="Albersmeier A."/>
            <person name="Kalinowski J."/>
            <person name="Ruckert C."/>
        </authorList>
    </citation>
    <scope>NUCLEOTIDE SEQUENCE</scope>
    <source>
        <strain evidence="1">CGMCC 1.15290</strain>
    </source>
</reference>
<proteinExistence type="predicted"/>
<dbReference type="AlphaFoldDB" id="A0A917J1G4"/>
<organism evidence="1 2">
    <name type="scientific">Filimonas zeae</name>
    <dbReference type="NCBI Taxonomy" id="1737353"/>
    <lineage>
        <taxon>Bacteria</taxon>
        <taxon>Pseudomonadati</taxon>
        <taxon>Bacteroidota</taxon>
        <taxon>Chitinophagia</taxon>
        <taxon>Chitinophagales</taxon>
        <taxon>Chitinophagaceae</taxon>
        <taxon>Filimonas</taxon>
    </lineage>
</organism>
<dbReference type="RefSeq" id="WP_188954854.1">
    <property type="nucleotide sequence ID" value="NZ_BMIB01000003.1"/>
</dbReference>
<evidence type="ECO:0000313" key="1">
    <source>
        <dbReference type="EMBL" id="GGH74064.1"/>
    </source>
</evidence>
<reference evidence="1" key="2">
    <citation type="submission" date="2020-09" db="EMBL/GenBank/DDBJ databases">
        <authorList>
            <person name="Sun Q."/>
            <person name="Zhou Y."/>
        </authorList>
    </citation>
    <scope>NUCLEOTIDE SEQUENCE</scope>
    <source>
        <strain evidence="1">CGMCC 1.15290</strain>
    </source>
</reference>
<name>A0A917J1G4_9BACT</name>